<evidence type="ECO:0000259" key="2">
    <source>
        <dbReference type="PROSITE" id="PS51740"/>
    </source>
</evidence>
<dbReference type="SMART" id="SM00966">
    <property type="entry name" value="SpoVT_AbrB"/>
    <property type="match status" value="1"/>
</dbReference>
<sequence>MTTTVTAKGQVTIPKAVRDLLGIVPGSKVDFHRAADGSVVLTRADNKQPASRFQRLRGHAGKGLDTDAIMAMTRGEA</sequence>
<evidence type="ECO:0000313" key="4">
    <source>
        <dbReference type="Proteomes" id="UP000039660"/>
    </source>
</evidence>
<proteinExistence type="predicted"/>
<reference evidence="3 4" key="1">
    <citation type="submission" date="2014-08" db="EMBL/GenBank/DDBJ databases">
        <authorList>
            <person name="Chen Y.-H."/>
        </authorList>
    </citation>
    <scope>NUCLEOTIDE SEQUENCE [LARGE SCALE GENOMIC DNA]</scope>
</reference>
<dbReference type="NCBIfam" id="TIGR01439">
    <property type="entry name" value="lp_hng_hel_AbrB"/>
    <property type="match status" value="1"/>
</dbReference>
<keyword evidence="1" id="KW-0238">DNA-binding</keyword>
<dbReference type="RefSeq" id="WP_046632083.1">
    <property type="nucleotide sequence ID" value="NZ_CCRK01000002.1"/>
</dbReference>
<dbReference type="EMBL" id="CCRK01000002">
    <property type="protein sequence ID" value="CDZ45833.1"/>
    <property type="molecule type" value="Genomic_DNA"/>
</dbReference>
<gene>
    <name evidence="3" type="ORF">NGAL_HAMBI1189_11030</name>
</gene>
<dbReference type="SUPFAM" id="SSF89447">
    <property type="entry name" value="AbrB/MazE/MraZ-like"/>
    <property type="match status" value="1"/>
</dbReference>
<dbReference type="InterPro" id="IPR037914">
    <property type="entry name" value="SpoVT-AbrB_sf"/>
</dbReference>
<dbReference type="InterPro" id="IPR007159">
    <property type="entry name" value="SpoVT-AbrB_dom"/>
</dbReference>
<dbReference type="AlphaFoldDB" id="A0A0T7GEW6"/>
<accession>A0A0T7GEW6</accession>
<dbReference type="Gene3D" id="2.10.260.10">
    <property type="match status" value="1"/>
</dbReference>
<organism evidence="3 4">
    <name type="scientific">Neorhizobium galegae bv. officinalis</name>
    <dbReference type="NCBI Taxonomy" id="323656"/>
    <lineage>
        <taxon>Bacteria</taxon>
        <taxon>Pseudomonadati</taxon>
        <taxon>Pseudomonadota</taxon>
        <taxon>Alphaproteobacteria</taxon>
        <taxon>Hyphomicrobiales</taxon>
        <taxon>Rhizobiaceae</taxon>
        <taxon>Rhizobium/Agrobacterium group</taxon>
        <taxon>Neorhizobium</taxon>
    </lineage>
</organism>
<evidence type="ECO:0000256" key="1">
    <source>
        <dbReference type="PROSITE-ProRule" id="PRU01076"/>
    </source>
</evidence>
<dbReference type="GO" id="GO:0003677">
    <property type="term" value="F:DNA binding"/>
    <property type="evidence" value="ECO:0007669"/>
    <property type="project" value="UniProtKB-UniRule"/>
</dbReference>
<evidence type="ECO:0000313" key="3">
    <source>
        <dbReference type="EMBL" id="CDZ45833.1"/>
    </source>
</evidence>
<dbReference type="PROSITE" id="PS51740">
    <property type="entry name" value="SPOVT_ABRB"/>
    <property type="match status" value="1"/>
</dbReference>
<dbReference type="Proteomes" id="UP000039660">
    <property type="component" value="Unassembled WGS sequence"/>
</dbReference>
<dbReference type="Pfam" id="PF04014">
    <property type="entry name" value="MazE_antitoxin"/>
    <property type="match status" value="1"/>
</dbReference>
<name>A0A0T7GEW6_NEOGA</name>
<protein>
    <submittedName>
        <fullName evidence="3">Looped-hinge helix DNA binding domain, AbrB family</fullName>
    </submittedName>
</protein>
<feature type="domain" description="SpoVT-AbrB" evidence="2">
    <location>
        <begin position="1"/>
        <end position="46"/>
    </location>
</feature>